<keyword evidence="1" id="KW-0732">Signal</keyword>
<name>A0A290Q9P1_9BACT</name>
<proteinExistence type="predicted"/>
<dbReference type="Proteomes" id="UP000217265">
    <property type="component" value="Chromosome"/>
</dbReference>
<dbReference type="KEGG" id="vbh:CMV30_14990"/>
<reference evidence="2 3" key="1">
    <citation type="submission" date="2017-09" db="EMBL/GenBank/DDBJ databases">
        <title>Complete genome sequence of Verrucomicrobial strain HZ-65, isolated from freshwater.</title>
        <authorList>
            <person name="Choi A."/>
        </authorList>
    </citation>
    <scope>NUCLEOTIDE SEQUENCE [LARGE SCALE GENOMIC DNA]</scope>
    <source>
        <strain evidence="2 3">HZ-65</strain>
    </source>
</reference>
<feature type="signal peptide" evidence="1">
    <location>
        <begin position="1"/>
        <end position="40"/>
    </location>
</feature>
<evidence type="ECO:0000256" key="1">
    <source>
        <dbReference type="SAM" id="SignalP"/>
    </source>
</evidence>
<gene>
    <name evidence="2" type="ORF">CMV30_14990</name>
</gene>
<dbReference type="AlphaFoldDB" id="A0A290Q9P1"/>
<organism evidence="2 3">
    <name type="scientific">Nibricoccus aquaticus</name>
    <dbReference type="NCBI Taxonomy" id="2576891"/>
    <lineage>
        <taxon>Bacteria</taxon>
        <taxon>Pseudomonadati</taxon>
        <taxon>Verrucomicrobiota</taxon>
        <taxon>Opitutia</taxon>
        <taxon>Opitutales</taxon>
        <taxon>Opitutaceae</taxon>
        <taxon>Nibricoccus</taxon>
    </lineage>
</organism>
<accession>A0A290Q9P1</accession>
<evidence type="ECO:0008006" key="4">
    <source>
        <dbReference type="Google" id="ProtNLM"/>
    </source>
</evidence>
<dbReference type="EMBL" id="CP023344">
    <property type="protein sequence ID" value="ATC65153.1"/>
    <property type="molecule type" value="Genomic_DNA"/>
</dbReference>
<protein>
    <recommendedName>
        <fullName evidence="4">VWFA domain-containing protein</fullName>
    </recommendedName>
</protein>
<keyword evidence="3" id="KW-1185">Reference proteome</keyword>
<sequence>MSRIAFTTMNLVITARAFACARAFCLLLTISLAVAIPAFAADTPTSAPASEPSAASPTAPADANTIVAAAPMTFETEGTGASGELAVASQILSADTRTDLIYTIIAPPQSGRVGLAGGDDEDFFKNKTARLGYFAYQPPEGFVGEDSFTYTVRNETSGLVFRGTVVINVKPTAPVILDKFEVSADRERSMTVREVSLMTRPNTPVAKKLPSHEDFMTDADRTSITDAKIAYVLDDKAKAQNGTAKLDRTTGQLSYAPNPGFIGDERFKYYTFDENNSHLGVENSVSVKVEPIRNVKHLTADRSRSREVDLVFVINNSPSMAEHQSRIAANLTRFRQLFRERDLDYRIGVLTTDFVNADSSRSADNQRYYKEVRSVELDPAGNPVLDRRDKPKQITKRVASNGTLVTLPTLTQPWVTPKTPDPVFAELVKVGTNGDSNRTAFTSVYNFVSGFYNKQHTFLRPDATTIVVFFMDEEETRLAVWKEQPTGTGTRQAEWIEDGKLPDLLNEYNERNPQKRQTLDSYINYWVLRPFIIVKGNKRGKLEMHAVVSPGNVSHRRAAELTGGTVLNIESDFSAPLAALGDRIADTVAVALEPVAPTASFYKKSLRVLVDGQEVSADPENGYVYDELTHSIRFQGASKKKAFAAKIDITYEEHL</sequence>
<feature type="chain" id="PRO_5013352941" description="VWFA domain-containing protein" evidence="1">
    <location>
        <begin position="41"/>
        <end position="655"/>
    </location>
</feature>
<evidence type="ECO:0000313" key="3">
    <source>
        <dbReference type="Proteomes" id="UP000217265"/>
    </source>
</evidence>
<evidence type="ECO:0000313" key="2">
    <source>
        <dbReference type="EMBL" id="ATC65153.1"/>
    </source>
</evidence>
<dbReference type="Gene3D" id="2.60.40.3440">
    <property type="match status" value="2"/>
</dbReference>